<dbReference type="Proteomes" id="UP001163336">
    <property type="component" value="Chromosome"/>
</dbReference>
<name>A0ABN6TCS6_9BURK</name>
<dbReference type="InterPro" id="IPR009057">
    <property type="entry name" value="Homeodomain-like_sf"/>
</dbReference>
<evidence type="ECO:0000313" key="2">
    <source>
        <dbReference type="Proteomes" id="UP001163336"/>
    </source>
</evidence>
<dbReference type="SUPFAM" id="SSF46689">
    <property type="entry name" value="Homeodomain-like"/>
    <property type="match status" value="1"/>
</dbReference>
<sequence>MKHLELTEHEQRTLREMGVFHPHPRTRMRAQGIVRLSQGLTLQKTADEFGVHLNSVEQWRQRWSKLGLAGLYEGRHTGRPRKWTAQQQQAFGELAVSEGGTVGALLRQVGQSQDQVPISENTAKRYLKEMDFTYKRYRYSLKKSEIKKRSSTPAK</sequence>
<gene>
    <name evidence="1" type="ORF">MasN3_23740</name>
</gene>
<dbReference type="EMBL" id="AP026966">
    <property type="protein sequence ID" value="BDT58880.1"/>
    <property type="molecule type" value="Genomic_DNA"/>
</dbReference>
<organism evidence="1 2">
    <name type="scientific">Massilia varians</name>
    <dbReference type="NCBI Taxonomy" id="457921"/>
    <lineage>
        <taxon>Bacteria</taxon>
        <taxon>Pseudomonadati</taxon>
        <taxon>Pseudomonadota</taxon>
        <taxon>Betaproteobacteria</taxon>
        <taxon>Burkholderiales</taxon>
        <taxon>Oxalobacteraceae</taxon>
        <taxon>Telluria group</taxon>
        <taxon>Massilia</taxon>
    </lineage>
</organism>
<evidence type="ECO:0008006" key="3">
    <source>
        <dbReference type="Google" id="ProtNLM"/>
    </source>
</evidence>
<evidence type="ECO:0000313" key="1">
    <source>
        <dbReference type="EMBL" id="BDT58880.1"/>
    </source>
</evidence>
<protein>
    <recommendedName>
        <fullName evidence="3">Helix-turn-helix domain-containing protein</fullName>
    </recommendedName>
</protein>
<dbReference type="RefSeq" id="WP_281914326.1">
    <property type="nucleotide sequence ID" value="NZ_AP026966.1"/>
</dbReference>
<accession>A0ABN6TCS6</accession>
<dbReference type="Pfam" id="PF13384">
    <property type="entry name" value="HTH_23"/>
    <property type="match status" value="1"/>
</dbReference>
<keyword evidence="2" id="KW-1185">Reference proteome</keyword>
<proteinExistence type="predicted"/>
<reference evidence="1" key="1">
    <citation type="submission" date="2022-11" db="EMBL/GenBank/DDBJ databases">
        <title>Isolation and characterization of PLA-degrading bacterium Massilia sp. from Antarctic soil.</title>
        <authorList>
            <person name="Sato K."/>
            <person name="Gomez-Fuentes C."/>
            <person name="Ahmad S.A."/>
            <person name="Zulkharnain A."/>
        </authorList>
    </citation>
    <scope>NUCLEOTIDE SEQUENCE</scope>
    <source>
        <strain evidence="1">N-3</strain>
    </source>
</reference>